<evidence type="ECO:0000313" key="1">
    <source>
        <dbReference type="EMBL" id="GFY35696.1"/>
    </source>
</evidence>
<organism evidence="1 2">
    <name type="scientific">Trichonephila clavipes</name>
    <name type="common">Golden silk orbweaver</name>
    <name type="synonym">Nephila clavipes</name>
    <dbReference type="NCBI Taxonomy" id="2585209"/>
    <lineage>
        <taxon>Eukaryota</taxon>
        <taxon>Metazoa</taxon>
        <taxon>Ecdysozoa</taxon>
        <taxon>Arthropoda</taxon>
        <taxon>Chelicerata</taxon>
        <taxon>Arachnida</taxon>
        <taxon>Araneae</taxon>
        <taxon>Araneomorphae</taxon>
        <taxon>Entelegynae</taxon>
        <taxon>Araneoidea</taxon>
        <taxon>Nephilidae</taxon>
        <taxon>Trichonephila</taxon>
    </lineage>
</organism>
<comment type="caution">
    <text evidence="1">The sequence shown here is derived from an EMBL/GenBank/DDBJ whole genome shotgun (WGS) entry which is preliminary data.</text>
</comment>
<accession>A0A8X6WL04</accession>
<proteinExistence type="predicted"/>
<dbReference type="EMBL" id="BMAU01021433">
    <property type="protein sequence ID" value="GFY35696.1"/>
    <property type="molecule type" value="Genomic_DNA"/>
</dbReference>
<name>A0A8X6WL04_TRICX</name>
<sequence>MMGTSKTHTALSLVNSRNIVVRGLAKNSFLNGIDELVLCHAEDTNCRSAGTEATYKEWIPSNDVFEKSVASAITASF</sequence>
<reference evidence="1" key="1">
    <citation type="submission" date="2020-08" db="EMBL/GenBank/DDBJ databases">
        <title>Multicomponent nature underlies the extraordinary mechanical properties of spider dragline silk.</title>
        <authorList>
            <person name="Kono N."/>
            <person name="Nakamura H."/>
            <person name="Mori M."/>
            <person name="Yoshida Y."/>
            <person name="Ohtoshi R."/>
            <person name="Malay A.D."/>
            <person name="Moran D.A.P."/>
            <person name="Tomita M."/>
            <person name="Numata K."/>
            <person name="Arakawa K."/>
        </authorList>
    </citation>
    <scope>NUCLEOTIDE SEQUENCE</scope>
</reference>
<gene>
    <name evidence="1" type="ORF">TNCV_2619881</name>
</gene>
<evidence type="ECO:0000313" key="2">
    <source>
        <dbReference type="Proteomes" id="UP000887159"/>
    </source>
</evidence>
<keyword evidence="2" id="KW-1185">Reference proteome</keyword>
<dbReference type="AlphaFoldDB" id="A0A8X6WL04"/>
<dbReference type="Proteomes" id="UP000887159">
    <property type="component" value="Unassembled WGS sequence"/>
</dbReference>
<protein>
    <submittedName>
        <fullName evidence="1">Uncharacterized protein</fullName>
    </submittedName>
</protein>